<dbReference type="AlphaFoldDB" id="A0A6J5YEN0"/>
<protein>
    <submittedName>
        <fullName evidence="1">Unannotated protein</fullName>
    </submittedName>
</protein>
<reference evidence="1" key="1">
    <citation type="submission" date="2020-05" db="EMBL/GenBank/DDBJ databases">
        <authorList>
            <person name="Chiriac C."/>
            <person name="Salcher M."/>
            <person name="Ghai R."/>
            <person name="Kavagutti S V."/>
        </authorList>
    </citation>
    <scope>NUCLEOTIDE SEQUENCE</scope>
</reference>
<proteinExistence type="predicted"/>
<sequence length="184" mass="19697">MTAPLSAPESARRVGTYCWLEQQAFACFGGWVTSLTDPVAKLTMLELGEHAAWRAQRWYELLPTAPPGADALVAGTAVLEAFVVALAPASEHEHSLEAFISAELVLELIDRSVADHLDRTTLLAEPALHRIAEIVRTDIAGDLVGCRAVLRASQGTLDRAAVDRLAGHRAALEALSPLDLLTPS</sequence>
<gene>
    <name evidence="1" type="ORF">UFOPK1392_01667</name>
</gene>
<organism evidence="1">
    <name type="scientific">freshwater metagenome</name>
    <dbReference type="NCBI Taxonomy" id="449393"/>
    <lineage>
        <taxon>unclassified sequences</taxon>
        <taxon>metagenomes</taxon>
        <taxon>ecological metagenomes</taxon>
    </lineage>
</organism>
<accession>A0A6J5YEN0</accession>
<dbReference type="EMBL" id="CAEMXZ010000083">
    <property type="protein sequence ID" value="CAB4323905.1"/>
    <property type="molecule type" value="Genomic_DNA"/>
</dbReference>
<evidence type="ECO:0000313" key="1">
    <source>
        <dbReference type="EMBL" id="CAB4323905.1"/>
    </source>
</evidence>
<name>A0A6J5YEN0_9ZZZZ</name>